<dbReference type="SUPFAM" id="SSF53448">
    <property type="entry name" value="Nucleotide-diphospho-sugar transferases"/>
    <property type="match status" value="1"/>
</dbReference>
<organism evidence="10 11">
    <name type="scientific">Fodinibius salsisoli</name>
    <dbReference type="NCBI Taxonomy" id="2820877"/>
    <lineage>
        <taxon>Bacteria</taxon>
        <taxon>Pseudomonadati</taxon>
        <taxon>Balneolota</taxon>
        <taxon>Balneolia</taxon>
        <taxon>Balneolales</taxon>
        <taxon>Balneolaceae</taxon>
        <taxon>Fodinibius</taxon>
    </lineage>
</organism>
<dbReference type="InterPro" id="IPR029044">
    <property type="entry name" value="Nucleotide-diphossugar_trans"/>
</dbReference>
<feature type="binding site" evidence="8">
    <location>
        <position position="281"/>
    </location>
    <ligand>
        <name>Mg(2+)</name>
        <dbReference type="ChEBI" id="CHEBI:18420"/>
    </ligand>
</feature>
<keyword evidence="1 8" id="KW-0963">Cytoplasm</keyword>
<feature type="binding site" evidence="8">
    <location>
        <position position="252"/>
    </location>
    <ligand>
        <name>GTP</name>
        <dbReference type="ChEBI" id="CHEBI:37565"/>
    </ligand>
</feature>
<dbReference type="CDD" id="cd02503">
    <property type="entry name" value="MobA"/>
    <property type="match status" value="1"/>
</dbReference>
<dbReference type="PANTHER" id="PTHR19136">
    <property type="entry name" value="MOLYBDENUM COFACTOR GUANYLYLTRANSFERASE"/>
    <property type="match status" value="1"/>
</dbReference>
<dbReference type="InterPro" id="IPR025877">
    <property type="entry name" value="MobA-like_NTP_Trfase"/>
</dbReference>
<evidence type="ECO:0000256" key="5">
    <source>
        <dbReference type="ARBA" id="ARBA00022842"/>
    </source>
</evidence>
<reference evidence="10 11" key="1">
    <citation type="submission" date="2021-03" db="EMBL/GenBank/DDBJ databases">
        <title>Aliifodinibius sp. nov., a new bacterium isolated from saline soil.</title>
        <authorList>
            <person name="Galisteo C."/>
            <person name="De La Haba R."/>
            <person name="Sanchez-Porro C."/>
            <person name="Ventosa A."/>
        </authorList>
    </citation>
    <scope>NUCLEOTIDE SEQUENCE [LARGE SCALE GENOMIC DNA]</scope>
    <source>
        <strain evidence="10 11">1BSP15-2V2</strain>
    </source>
</reference>
<dbReference type="EC" id="2.7.7.77" evidence="8"/>
<dbReference type="InterPro" id="IPR013482">
    <property type="entry name" value="Molybde_CF_guanTrfase"/>
</dbReference>
<comment type="similarity">
    <text evidence="8">Belongs to the MobA family.</text>
</comment>
<dbReference type="EMBL" id="JAGGJA010000024">
    <property type="protein sequence ID" value="MCW9709163.1"/>
    <property type="molecule type" value="Genomic_DNA"/>
</dbReference>
<dbReference type="PANTHER" id="PTHR19136:SF81">
    <property type="entry name" value="MOLYBDENUM COFACTOR GUANYLYLTRANSFERASE"/>
    <property type="match status" value="1"/>
</dbReference>
<keyword evidence="3 8" id="KW-0479">Metal-binding</keyword>
<accession>A0ABT3PTG9</accession>
<dbReference type="Gene3D" id="3.90.550.10">
    <property type="entry name" value="Spore Coat Polysaccharide Biosynthesis Protein SpsA, Chain A"/>
    <property type="match status" value="1"/>
</dbReference>
<comment type="function">
    <text evidence="8">Transfers a GMP moiety from GTP to Mo-molybdopterin (Mo-MPT) cofactor (Moco or molybdenum cofactor) to form Mo-molybdopterin guanine dinucleotide (Mo-MGD) cofactor.</text>
</comment>
<keyword evidence="2 8" id="KW-0808">Transferase</keyword>
<comment type="subcellular location">
    <subcellularLocation>
        <location evidence="8">Cytoplasm</location>
    </subcellularLocation>
</comment>
<comment type="catalytic activity">
    <reaction evidence="8">
        <text>Mo-molybdopterin + GTP + H(+) = Mo-molybdopterin guanine dinucleotide + diphosphate</text>
        <dbReference type="Rhea" id="RHEA:34243"/>
        <dbReference type="ChEBI" id="CHEBI:15378"/>
        <dbReference type="ChEBI" id="CHEBI:33019"/>
        <dbReference type="ChEBI" id="CHEBI:37565"/>
        <dbReference type="ChEBI" id="CHEBI:71302"/>
        <dbReference type="ChEBI" id="CHEBI:71310"/>
        <dbReference type="EC" id="2.7.7.77"/>
    </reaction>
</comment>
<feature type="binding site" evidence="8">
    <location>
        <position position="281"/>
    </location>
    <ligand>
        <name>GTP</name>
        <dbReference type="ChEBI" id="CHEBI:37565"/>
    </ligand>
</feature>
<comment type="domain">
    <text evidence="8">The N-terminal domain determines nucleotide recognition and specific binding, while the C-terminal domain determines the specific binding to the target protein.</text>
</comment>
<evidence type="ECO:0000256" key="6">
    <source>
        <dbReference type="ARBA" id="ARBA00023134"/>
    </source>
</evidence>
<feature type="binding site" evidence="8">
    <location>
        <position position="206"/>
    </location>
    <ligand>
        <name>GTP</name>
        <dbReference type="ChEBI" id="CHEBI:37565"/>
    </ligand>
</feature>
<dbReference type="RefSeq" id="WP_265768036.1">
    <property type="nucleotide sequence ID" value="NZ_JAGGJA010000024.1"/>
</dbReference>
<keyword evidence="11" id="KW-1185">Reference proteome</keyword>
<dbReference type="HAMAP" id="MF_00316">
    <property type="entry name" value="MobA"/>
    <property type="match status" value="1"/>
</dbReference>
<evidence type="ECO:0000256" key="2">
    <source>
        <dbReference type="ARBA" id="ARBA00022679"/>
    </source>
</evidence>
<dbReference type="Pfam" id="PF12804">
    <property type="entry name" value="NTP_transf_3"/>
    <property type="match status" value="1"/>
</dbReference>
<evidence type="ECO:0000256" key="7">
    <source>
        <dbReference type="ARBA" id="ARBA00023150"/>
    </source>
</evidence>
<keyword evidence="4 8" id="KW-0547">Nucleotide-binding</keyword>
<dbReference type="Proteomes" id="UP001207918">
    <property type="component" value="Unassembled WGS sequence"/>
</dbReference>
<evidence type="ECO:0000256" key="3">
    <source>
        <dbReference type="ARBA" id="ARBA00022723"/>
    </source>
</evidence>
<protein>
    <recommendedName>
        <fullName evidence="8">Probable molybdenum cofactor guanylyltransferase</fullName>
        <shortName evidence="8">MoCo guanylyltransferase</shortName>
        <ecNumber evidence="8">2.7.7.77</ecNumber>
    </recommendedName>
    <alternativeName>
        <fullName evidence="8">GTP:molybdopterin guanylyltransferase</fullName>
    </alternativeName>
    <alternativeName>
        <fullName evidence="8">Mo-MPT guanylyltransferase</fullName>
    </alternativeName>
    <alternativeName>
        <fullName evidence="8">Molybdopterin guanylyltransferase</fullName>
    </alternativeName>
    <alternativeName>
        <fullName evidence="8">Molybdopterin-guanine dinucleotide synthase</fullName>
        <shortName evidence="8">MGD synthase</shortName>
    </alternativeName>
</protein>
<proteinExistence type="inferred from homology"/>
<keyword evidence="6 8" id="KW-0342">GTP-binding</keyword>
<dbReference type="GO" id="GO:0016740">
    <property type="term" value="F:transferase activity"/>
    <property type="evidence" value="ECO:0007669"/>
    <property type="project" value="UniProtKB-KW"/>
</dbReference>
<gene>
    <name evidence="8" type="primary">mobA</name>
    <name evidence="10" type="ORF">J6I44_20040</name>
</gene>
<evidence type="ECO:0000313" key="10">
    <source>
        <dbReference type="EMBL" id="MCW9709163.1"/>
    </source>
</evidence>
<evidence type="ECO:0000313" key="11">
    <source>
        <dbReference type="Proteomes" id="UP001207918"/>
    </source>
</evidence>
<evidence type="ECO:0000256" key="1">
    <source>
        <dbReference type="ARBA" id="ARBA00022490"/>
    </source>
</evidence>
<keyword evidence="5 8" id="KW-0460">Magnesium</keyword>
<comment type="caution">
    <text evidence="10">The sequence shown here is derived from an EMBL/GenBank/DDBJ whole genome shotgun (WGS) entry which is preliminary data.</text>
</comment>
<feature type="binding site" evidence="8">
    <location>
        <begin position="194"/>
        <end position="196"/>
    </location>
    <ligand>
        <name>GTP</name>
        <dbReference type="ChEBI" id="CHEBI:37565"/>
    </ligand>
</feature>
<comment type="cofactor">
    <cofactor evidence="8">
        <name>Mg(2+)</name>
        <dbReference type="ChEBI" id="CHEBI:18420"/>
    </cofactor>
</comment>
<evidence type="ECO:0000256" key="8">
    <source>
        <dbReference type="HAMAP-Rule" id="MF_00316"/>
    </source>
</evidence>
<keyword evidence="7 8" id="KW-0501">Molybdenum cofactor biosynthesis</keyword>
<comment type="caution">
    <text evidence="8">Lacks conserved residue(s) required for the propagation of feature annotation.</text>
</comment>
<feature type="domain" description="MobA-like NTP transferase" evidence="9">
    <location>
        <begin position="191"/>
        <end position="334"/>
    </location>
</feature>
<evidence type="ECO:0000256" key="4">
    <source>
        <dbReference type="ARBA" id="ARBA00022741"/>
    </source>
</evidence>
<evidence type="ECO:0000259" key="9">
    <source>
        <dbReference type="Pfam" id="PF12804"/>
    </source>
</evidence>
<sequence>MSAQTKTSHQKHISLSKPDLQHFGRNELAITGSTCSSIRRLARHISSALSNQYRISYVDAEHGSSESVQPSGLELSYLKQATAQQFTFHRSLNSYQLKPLFNEQDLILLNGNHFEARDQLLIIDPQKPVDPESLDDVKMIILQEGVTDIPQKVSKRIPNLDHLPVFRIHEMTKIANTCQELIDGTIPPLYGLVLAGGKSTRMHTDKTELNYHGKPQRLHLYDLLTPFCDEVFLSCRQEQTEKLTNNLNVITDSFLNMGPLGALLSAFREYPNTAWLTLACDLPLLSSHTLQKLVNQRNPAKIATAFKNKESGFPEPLITIWEPKSYQVLLQFLGMGYSCPRKTLINSDVELLESPDPQELMNANTPQEYEEALDLIST</sequence>
<name>A0ABT3PTG9_9BACT</name>